<name>A0A1V9XD16_9ACAR</name>
<dbReference type="InParanoid" id="A0A1V9XD16"/>
<evidence type="ECO:0000313" key="1">
    <source>
        <dbReference type="EMBL" id="OQR71291.1"/>
    </source>
</evidence>
<dbReference type="EMBL" id="MNPL01014979">
    <property type="protein sequence ID" value="OQR71291.1"/>
    <property type="molecule type" value="Genomic_DNA"/>
</dbReference>
<gene>
    <name evidence="1" type="ORF">BIW11_03998</name>
</gene>
<organism evidence="1 2">
    <name type="scientific">Tropilaelaps mercedesae</name>
    <dbReference type="NCBI Taxonomy" id="418985"/>
    <lineage>
        <taxon>Eukaryota</taxon>
        <taxon>Metazoa</taxon>
        <taxon>Ecdysozoa</taxon>
        <taxon>Arthropoda</taxon>
        <taxon>Chelicerata</taxon>
        <taxon>Arachnida</taxon>
        <taxon>Acari</taxon>
        <taxon>Parasitiformes</taxon>
        <taxon>Mesostigmata</taxon>
        <taxon>Gamasina</taxon>
        <taxon>Dermanyssoidea</taxon>
        <taxon>Laelapidae</taxon>
        <taxon>Tropilaelaps</taxon>
    </lineage>
</organism>
<evidence type="ECO:0000313" key="2">
    <source>
        <dbReference type="Proteomes" id="UP000192247"/>
    </source>
</evidence>
<comment type="caution">
    <text evidence="1">The sequence shown here is derived from an EMBL/GenBank/DDBJ whole genome shotgun (WGS) entry which is preliminary data.</text>
</comment>
<dbReference type="AlphaFoldDB" id="A0A1V9XD16"/>
<sequence length="66" mass="7455">MPVQLYAPVRHPQPCHGLFHTGVFVPSTSRSAHLFPVYVVQPSRDKPTFSFTIQHILTVTSVRRAL</sequence>
<accession>A0A1V9XD16</accession>
<proteinExistence type="predicted"/>
<protein>
    <submittedName>
        <fullName evidence="1">Uncharacterized protein</fullName>
    </submittedName>
</protein>
<keyword evidence="2" id="KW-1185">Reference proteome</keyword>
<reference evidence="1 2" key="1">
    <citation type="journal article" date="2017" name="Gigascience">
        <title>Draft genome of the honey bee ectoparasitic mite, Tropilaelaps mercedesae, is shaped by the parasitic life history.</title>
        <authorList>
            <person name="Dong X."/>
            <person name="Armstrong S.D."/>
            <person name="Xia D."/>
            <person name="Makepeace B.L."/>
            <person name="Darby A.C."/>
            <person name="Kadowaki T."/>
        </authorList>
    </citation>
    <scope>NUCLEOTIDE SEQUENCE [LARGE SCALE GENOMIC DNA]</scope>
    <source>
        <strain evidence="1">Wuxi-XJTLU</strain>
    </source>
</reference>
<dbReference type="Proteomes" id="UP000192247">
    <property type="component" value="Unassembled WGS sequence"/>
</dbReference>